<dbReference type="InterPro" id="IPR012394">
    <property type="entry name" value="Aldehyde_DH_NAD(P)"/>
</dbReference>
<name>A0ABZ2RPR7_9BACT</name>
<feature type="domain" description="Aldehyde dehydrogenase" evidence="4">
    <location>
        <begin position="24"/>
        <end position="425"/>
    </location>
</feature>
<sequence>MNKMNKNIEVYKLQKYSVLESIYMPINLRKILLKKLYKLILDNKNIIMDALFLDLNKSKNEAYFAEIGTVLKSIKFALKHINKWSRTKRVKTPITLFSGVSKIFYEPLGQVLIISPWNYPFYLSIAPLISAIAAGNRVIIKPSEYSFNTTQVLQKLINNNFNPEYIFVSDSSLTTVQELLAHKFDLIFFTGSEKVGTKICQEAAKFHTPVILELGGKCPTIICDDFDLTKAAEKIIYGKLLNAGQSCVAPDYVCVPKGQGAKFIEIAYEMIYKYIGADPVSNQHFPKIISKNHFKRLNEYLPDNEKIKSNNFKISPYIYLTNFKDEIMKSEIFGPILPVIEYKNYEEIINFIQSAGKPLATYLFTKNNKNINFFQYKISSGSLVIGETINHLSSDYLPFGGVGSSGNGRYHGFTGFQTFSNIKSIYRKGIFNIKLPNHPYTDRKLKWLEKILK</sequence>
<dbReference type="InterPro" id="IPR015590">
    <property type="entry name" value="Aldehyde_DH_dom"/>
</dbReference>
<dbReference type="PANTHER" id="PTHR43570">
    <property type="entry name" value="ALDEHYDE DEHYDROGENASE"/>
    <property type="match status" value="1"/>
</dbReference>
<evidence type="ECO:0000313" key="6">
    <source>
        <dbReference type="Proteomes" id="UP001477443"/>
    </source>
</evidence>
<evidence type="ECO:0000256" key="1">
    <source>
        <dbReference type="ARBA" id="ARBA00009986"/>
    </source>
</evidence>
<keyword evidence="6" id="KW-1185">Reference proteome</keyword>
<dbReference type="InterPro" id="IPR016161">
    <property type="entry name" value="Ald_DH/histidinol_DH"/>
</dbReference>
<gene>
    <name evidence="5" type="ORF">WG617_03120</name>
</gene>
<proteinExistence type="inferred from homology"/>
<accession>A0ABZ2RPR7</accession>
<keyword evidence="2 3" id="KW-0560">Oxidoreductase</keyword>
<evidence type="ECO:0000256" key="3">
    <source>
        <dbReference type="PIRNR" id="PIRNR036492"/>
    </source>
</evidence>
<organism evidence="5 6">
    <name type="scientific">Mycoplasmopsis felifaucium</name>
    <dbReference type="NCBI Taxonomy" id="35768"/>
    <lineage>
        <taxon>Bacteria</taxon>
        <taxon>Bacillati</taxon>
        <taxon>Mycoplasmatota</taxon>
        <taxon>Mycoplasmoidales</taxon>
        <taxon>Metamycoplasmataceae</taxon>
        <taxon>Mycoplasmopsis</taxon>
    </lineage>
</organism>
<dbReference type="RefSeq" id="WP_338822568.1">
    <property type="nucleotide sequence ID" value="NZ_CP148067.1"/>
</dbReference>
<dbReference type="PIRSF" id="PIRSF036492">
    <property type="entry name" value="ALDH"/>
    <property type="match status" value="1"/>
</dbReference>
<dbReference type="SUPFAM" id="SSF53720">
    <property type="entry name" value="ALDH-like"/>
    <property type="match status" value="1"/>
</dbReference>
<dbReference type="PANTHER" id="PTHR43570:SF16">
    <property type="entry name" value="ALDEHYDE DEHYDROGENASE TYPE III, ISOFORM Q"/>
    <property type="match status" value="1"/>
</dbReference>
<dbReference type="PROSITE" id="PS00070">
    <property type="entry name" value="ALDEHYDE_DEHYDR_CYS"/>
    <property type="match status" value="1"/>
</dbReference>
<protein>
    <recommendedName>
        <fullName evidence="3">Aldehyde dehydrogenase</fullName>
    </recommendedName>
</protein>
<dbReference type="Gene3D" id="3.40.309.10">
    <property type="entry name" value="Aldehyde Dehydrogenase, Chain A, domain 2"/>
    <property type="match status" value="1"/>
</dbReference>
<reference evidence="5" key="1">
    <citation type="submission" date="2024-03" db="EMBL/GenBank/DDBJ databases">
        <title>Complete genome sequence of Mycoplasma felifaucium Z921 isolated from the trachea of a cheetah.</title>
        <authorList>
            <person name="Spergser J."/>
        </authorList>
    </citation>
    <scope>NUCLEOTIDE SEQUENCE [LARGE SCALE GENOMIC DNA]</scope>
    <source>
        <strain evidence="5">Z921</strain>
    </source>
</reference>
<evidence type="ECO:0000256" key="2">
    <source>
        <dbReference type="ARBA" id="ARBA00023002"/>
    </source>
</evidence>
<comment type="similarity">
    <text evidence="1 3">Belongs to the aldehyde dehydrogenase family.</text>
</comment>
<evidence type="ECO:0000259" key="4">
    <source>
        <dbReference type="Pfam" id="PF00171"/>
    </source>
</evidence>
<dbReference type="Proteomes" id="UP001477443">
    <property type="component" value="Chromosome"/>
</dbReference>
<dbReference type="Pfam" id="PF00171">
    <property type="entry name" value="Aldedh"/>
    <property type="match status" value="1"/>
</dbReference>
<evidence type="ECO:0000313" key="5">
    <source>
        <dbReference type="EMBL" id="WXL28982.1"/>
    </source>
</evidence>
<dbReference type="InterPro" id="IPR016162">
    <property type="entry name" value="Ald_DH_N"/>
</dbReference>
<dbReference type="Gene3D" id="3.40.605.10">
    <property type="entry name" value="Aldehyde Dehydrogenase, Chain A, domain 1"/>
    <property type="match status" value="1"/>
</dbReference>
<dbReference type="InterPro" id="IPR016160">
    <property type="entry name" value="Ald_DH_CS_CYS"/>
</dbReference>
<dbReference type="InterPro" id="IPR016163">
    <property type="entry name" value="Ald_DH_C"/>
</dbReference>
<dbReference type="EMBL" id="CP148067">
    <property type="protein sequence ID" value="WXL28982.1"/>
    <property type="molecule type" value="Genomic_DNA"/>
</dbReference>